<dbReference type="STRING" id="5599.A0A177DMJ5"/>
<dbReference type="Gene3D" id="3.20.20.70">
    <property type="entry name" value="Aldolase class I"/>
    <property type="match status" value="1"/>
</dbReference>
<keyword evidence="3" id="KW-0560">Oxidoreductase</keyword>
<keyword evidence="5" id="KW-1185">Reference proteome</keyword>
<dbReference type="RefSeq" id="XP_018386595.1">
    <property type="nucleotide sequence ID" value="XM_018533441.1"/>
</dbReference>
<dbReference type="PANTHER" id="PTHR32332">
    <property type="entry name" value="2-NITROPROPANE DIOXYGENASE"/>
    <property type="match status" value="1"/>
</dbReference>
<keyword evidence="1" id="KW-0285">Flavoprotein</keyword>
<dbReference type="GO" id="GO:0018580">
    <property type="term" value="F:nitronate monooxygenase activity"/>
    <property type="evidence" value="ECO:0007669"/>
    <property type="project" value="InterPro"/>
</dbReference>
<evidence type="ECO:0000256" key="2">
    <source>
        <dbReference type="ARBA" id="ARBA00022643"/>
    </source>
</evidence>
<dbReference type="KEGG" id="aalt:CC77DRAFT_854456"/>
<dbReference type="CDD" id="cd04730">
    <property type="entry name" value="NPD_like"/>
    <property type="match status" value="1"/>
</dbReference>
<dbReference type="SUPFAM" id="SSF51412">
    <property type="entry name" value="Inosine monophosphate dehydrogenase (IMPDH)"/>
    <property type="match status" value="1"/>
</dbReference>
<dbReference type="InterPro" id="IPR004136">
    <property type="entry name" value="NMO"/>
</dbReference>
<dbReference type="Pfam" id="PF03060">
    <property type="entry name" value="NMO"/>
    <property type="match status" value="1"/>
</dbReference>
<dbReference type="AlphaFoldDB" id="A0A177DMJ5"/>
<evidence type="ECO:0000313" key="4">
    <source>
        <dbReference type="EMBL" id="OAG21174.1"/>
    </source>
</evidence>
<sequence length="357" mass="38621">MDDIQRLAGDYPWVQTPLVVSAPMRLIALADMAVEVSKAGGIGFIGAGTDVSDLESHVRHAQELLKSTTLQTRNGTLPIGIGFINWGANLEMAIPIIARHRPAAVWFFAPSSIISLVQWTEKSRTASPETKIWVQVGSVTEAVEVVKQVQPDVLVVQGTDAGGHGLVKGASIVTLLPEVKDTLEEYFQKTQTRQKPILIAAGGISDSRTFAAALTLGASGCILGTRLLATPEANITQGYRSAVLRTTDGGQSTVRTKVYDSLRGTNWAETHNARGIITQSYVDAVEKGMSQEENTRLYKEEMERGDEGWRQDGGRMTAYAGSGVGLVRKVMPVGDVIREVRDGVVGVLERVERRARI</sequence>
<dbReference type="InterPro" id="IPR013785">
    <property type="entry name" value="Aldolase_TIM"/>
</dbReference>
<dbReference type="Proteomes" id="UP000077248">
    <property type="component" value="Unassembled WGS sequence"/>
</dbReference>
<proteinExistence type="predicted"/>
<dbReference type="GeneID" id="29119035"/>
<dbReference type="OMA" id="PQGRMTT"/>
<accession>A0A177DMJ5</accession>
<reference evidence="4 5" key="1">
    <citation type="submission" date="2016-05" db="EMBL/GenBank/DDBJ databases">
        <title>Comparative analysis of secretome profiles of manganese(II)-oxidizing ascomycete fungi.</title>
        <authorList>
            <consortium name="DOE Joint Genome Institute"/>
            <person name="Zeiner C.A."/>
            <person name="Purvine S.O."/>
            <person name="Zink E.M."/>
            <person name="Wu S."/>
            <person name="Pasa-Tolic L."/>
            <person name="Chaput D.L."/>
            <person name="Haridas S."/>
            <person name="Grigoriev I.V."/>
            <person name="Santelli C.M."/>
            <person name="Hansel C.M."/>
        </authorList>
    </citation>
    <scope>NUCLEOTIDE SEQUENCE [LARGE SCALE GENOMIC DNA]</scope>
    <source>
        <strain evidence="4 5">SRC1lrK2f</strain>
    </source>
</reference>
<dbReference type="EMBL" id="KV441477">
    <property type="protein sequence ID" value="OAG21174.1"/>
    <property type="molecule type" value="Genomic_DNA"/>
</dbReference>
<name>A0A177DMJ5_ALTAL</name>
<keyword evidence="2" id="KW-0288">FMN</keyword>
<dbReference type="VEuPathDB" id="FungiDB:CC77DRAFT_854456"/>
<dbReference type="PANTHER" id="PTHR32332:SF34">
    <property type="entry name" value="2-NITROPROPANE DIOXYGENASE FAMILY, PUTATIVE-RELATED"/>
    <property type="match status" value="1"/>
</dbReference>
<evidence type="ECO:0000256" key="1">
    <source>
        <dbReference type="ARBA" id="ARBA00022630"/>
    </source>
</evidence>
<protein>
    <submittedName>
        <fullName evidence="4">Putative oxidoreductase</fullName>
    </submittedName>
</protein>
<evidence type="ECO:0000256" key="3">
    <source>
        <dbReference type="ARBA" id="ARBA00023002"/>
    </source>
</evidence>
<evidence type="ECO:0000313" key="5">
    <source>
        <dbReference type="Proteomes" id="UP000077248"/>
    </source>
</evidence>
<gene>
    <name evidence="4" type="ORF">CC77DRAFT_854456</name>
</gene>
<organism evidence="4 5">
    <name type="scientific">Alternaria alternata</name>
    <name type="common">Alternaria rot fungus</name>
    <name type="synonym">Torula alternata</name>
    <dbReference type="NCBI Taxonomy" id="5599"/>
    <lineage>
        <taxon>Eukaryota</taxon>
        <taxon>Fungi</taxon>
        <taxon>Dikarya</taxon>
        <taxon>Ascomycota</taxon>
        <taxon>Pezizomycotina</taxon>
        <taxon>Dothideomycetes</taxon>
        <taxon>Pleosporomycetidae</taxon>
        <taxon>Pleosporales</taxon>
        <taxon>Pleosporineae</taxon>
        <taxon>Pleosporaceae</taxon>
        <taxon>Alternaria</taxon>
        <taxon>Alternaria sect. Alternaria</taxon>
        <taxon>Alternaria alternata complex</taxon>
    </lineage>
</organism>